<organism evidence="1 2">
    <name type="scientific">Hydrogenophaga electricum</name>
    <dbReference type="NCBI Taxonomy" id="1230953"/>
    <lineage>
        <taxon>Bacteria</taxon>
        <taxon>Pseudomonadati</taxon>
        <taxon>Pseudomonadota</taxon>
        <taxon>Betaproteobacteria</taxon>
        <taxon>Burkholderiales</taxon>
        <taxon>Comamonadaceae</taxon>
        <taxon>Hydrogenophaga</taxon>
    </lineage>
</organism>
<dbReference type="RefSeq" id="WP_284308732.1">
    <property type="nucleotide sequence ID" value="NZ_BSPB01000038.1"/>
</dbReference>
<keyword evidence="2" id="KW-1185">Reference proteome</keyword>
<protein>
    <recommendedName>
        <fullName evidence="3">Lipoprotein</fullName>
    </recommendedName>
</protein>
<evidence type="ECO:0008006" key="3">
    <source>
        <dbReference type="Google" id="ProtNLM"/>
    </source>
</evidence>
<reference evidence="2" key="1">
    <citation type="journal article" date="2019" name="Int. J. Syst. Evol. Microbiol.">
        <title>The Global Catalogue of Microorganisms (GCM) 10K type strain sequencing project: providing services to taxonomists for standard genome sequencing and annotation.</title>
        <authorList>
            <consortium name="The Broad Institute Genomics Platform"/>
            <consortium name="The Broad Institute Genome Sequencing Center for Infectious Disease"/>
            <person name="Wu L."/>
            <person name="Ma J."/>
        </authorList>
    </citation>
    <scope>NUCLEOTIDE SEQUENCE [LARGE SCALE GENOMIC DNA]</scope>
    <source>
        <strain evidence="2">NBRC 109341</strain>
    </source>
</reference>
<dbReference type="SUPFAM" id="SSF82171">
    <property type="entry name" value="DPP6 N-terminal domain-like"/>
    <property type="match status" value="1"/>
</dbReference>
<comment type="caution">
    <text evidence="1">The sequence shown here is derived from an EMBL/GenBank/DDBJ whole genome shotgun (WGS) entry which is preliminary data.</text>
</comment>
<dbReference type="EMBL" id="BSPB01000038">
    <property type="protein sequence ID" value="GLS15920.1"/>
    <property type="molecule type" value="Genomic_DNA"/>
</dbReference>
<sequence>MLLMLASLALPACAPRFGNYGGPPGTPGRAPEVADRCASDQPEGICWTPVQARFHPDGQRMVVNLCSNRRSANYYCRMVEYRMAEQSWHLIPGQEEGKSYLYPSYSNDGKTLAFGVAQCAQPYCAGERGYGQLATMSVDAKPGKVAGYGPPKLWPVMGMSRPSFTGDDQRVLYWRSHYSARLASGRSIGSISVFAYRFATDEETHLIESLYSGQKTVRFIDAWTSPRYSLDGKVLRFSGMVDNLISSPDRLWIDGGTPDVEYRRAEQALIHRWTDRVMDGLGRVYAEHPKRGILAGPGNLRLVDPTTLAIRVVLVQPQRYQVADATMDRGGRWVAGVLGVRALTNGNHSPKWNPWLQERDLKTANGMKNDVPVLPLVNLETGAVQALSWPNVEMLNTP</sequence>
<proteinExistence type="predicted"/>
<dbReference type="Proteomes" id="UP001156903">
    <property type="component" value="Unassembled WGS sequence"/>
</dbReference>
<accession>A0ABQ6C7C8</accession>
<name>A0ABQ6C7C8_9BURK</name>
<evidence type="ECO:0000313" key="2">
    <source>
        <dbReference type="Proteomes" id="UP001156903"/>
    </source>
</evidence>
<gene>
    <name evidence="1" type="ORF">GCM10007935_33570</name>
</gene>
<evidence type="ECO:0000313" key="1">
    <source>
        <dbReference type="EMBL" id="GLS15920.1"/>
    </source>
</evidence>